<proteinExistence type="predicted"/>
<accession>A0AAD2DBQ6</accession>
<dbReference type="AlphaFoldDB" id="A0AAD2DBQ6"/>
<gene>
    <name evidence="1" type="ORF">CNEO2_1330006</name>
</gene>
<name>A0AAD2DBQ6_9CLOT</name>
<protein>
    <submittedName>
        <fullName evidence="1">Uncharacterized protein</fullName>
    </submittedName>
</protein>
<comment type="caution">
    <text evidence="1">The sequence shown here is derived from an EMBL/GenBank/DDBJ whole genome shotgun (WGS) entry which is preliminary data.</text>
</comment>
<sequence>MEYISAEEFLKQPKEVQEVFWTWWRPSKGDINYSPVRNGIEVVEIENNSVQRRNNGYIPLLTEGQLRKFIEDKTECKICLEYYKTTGYEVLLSDIEHNKENAEQFNNWYEDLGTDLLQAYWKVACEIAKEG</sequence>
<reference evidence="1" key="1">
    <citation type="submission" date="2022-10" db="EMBL/GenBank/DDBJ databases">
        <authorList>
            <person name="Aires J."/>
            <person name="Mesa V."/>
        </authorList>
    </citation>
    <scope>NUCLEOTIDE SEQUENCE</scope>
    <source>
        <strain evidence="1">Clostridium neonatale JD116</strain>
    </source>
</reference>
<dbReference type="EMBL" id="CAMTCP010000037">
    <property type="protein sequence ID" value="CAI3542345.1"/>
    <property type="molecule type" value="Genomic_DNA"/>
</dbReference>
<organism evidence="1 2">
    <name type="scientific">Clostridium neonatale</name>
    <dbReference type="NCBI Taxonomy" id="137838"/>
    <lineage>
        <taxon>Bacteria</taxon>
        <taxon>Bacillati</taxon>
        <taxon>Bacillota</taxon>
        <taxon>Clostridia</taxon>
        <taxon>Eubacteriales</taxon>
        <taxon>Clostridiaceae</taxon>
        <taxon>Clostridium</taxon>
    </lineage>
</organism>
<dbReference type="RefSeq" id="WP_316373887.1">
    <property type="nucleotide sequence ID" value="NZ_CAMRXC010000290.1"/>
</dbReference>
<evidence type="ECO:0000313" key="2">
    <source>
        <dbReference type="Proteomes" id="UP001189143"/>
    </source>
</evidence>
<evidence type="ECO:0000313" key="1">
    <source>
        <dbReference type="EMBL" id="CAI3542345.1"/>
    </source>
</evidence>
<dbReference type="Proteomes" id="UP001189143">
    <property type="component" value="Unassembled WGS sequence"/>
</dbReference>